<dbReference type="EMBL" id="WWVW01000018">
    <property type="protein sequence ID" value="MZL77785.1"/>
    <property type="molecule type" value="Genomic_DNA"/>
</dbReference>
<evidence type="ECO:0000256" key="3">
    <source>
        <dbReference type="ARBA" id="ARBA00022777"/>
    </source>
</evidence>
<name>A0ABW9X450_9FIRM</name>
<evidence type="ECO:0000259" key="6">
    <source>
        <dbReference type="Pfam" id="PF07959"/>
    </source>
</evidence>
<dbReference type="InterPro" id="IPR036554">
    <property type="entry name" value="GHMP_kinase_C_sf"/>
</dbReference>
<dbReference type="SUPFAM" id="SSF54211">
    <property type="entry name" value="Ribosomal protein S5 domain 2-like"/>
    <property type="match status" value="1"/>
</dbReference>
<dbReference type="PANTHER" id="PTHR32463:SF0">
    <property type="entry name" value="L-FUCOSE KINASE"/>
    <property type="match status" value="1"/>
</dbReference>
<keyword evidence="4" id="KW-0067">ATP-binding</keyword>
<dbReference type="Pfam" id="PF07959">
    <property type="entry name" value="Fucose_pyrophosphorylase"/>
    <property type="match status" value="1"/>
</dbReference>
<dbReference type="Pfam" id="PF00288">
    <property type="entry name" value="GHMP_kinases_N"/>
    <property type="match status" value="1"/>
</dbReference>
<evidence type="ECO:0000256" key="4">
    <source>
        <dbReference type="ARBA" id="ARBA00022840"/>
    </source>
</evidence>
<dbReference type="Proteomes" id="UP000452293">
    <property type="component" value="Unassembled WGS sequence"/>
</dbReference>
<keyword evidence="3" id="KW-0418">Kinase</keyword>
<dbReference type="InterPro" id="IPR020568">
    <property type="entry name" value="Ribosomal_Su5_D2-typ_SF"/>
</dbReference>
<evidence type="ECO:0000259" key="5">
    <source>
        <dbReference type="Pfam" id="PF00288"/>
    </source>
</evidence>
<reference evidence="7 8" key="1">
    <citation type="journal article" date="2019" name="Nat. Med.">
        <title>A library of human gut bacterial isolates paired with longitudinal multiomics data enables mechanistic microbiome research.</title>
        <authorList>
            <person name="Poyet M."/>
            <person name="Groussin M."/>
            <person name="Gibbons S.M."/>
            <person name="Avila-Pacheco J."/>
            <person name="Jiang X."/>
            <person name="Kearney S.M."/>
            <person name="Perrotta A.R."/>
            <person name="Berdy B."/>
            <person name="Zhao S."/>
            <person name="Lieberman T.D."/>
            <person name="Swanson P.K."/>
            <person name="Smith M."/>
            <person name="Roesemann S."/>
            <person name="Alexander J.E."/>
            <person name="Rich S.A."/>
            <person name="Livny J."/>
            <person name="Vlamakis H."/>
            <person name="Clish C."/>
            <person name="Bullock K."/>
            <person name="Deik A."/>
            <person name="Scott J."/>
            <person name="Pierce K.A."/>
            <person name="Xavier R.J."/>
            <person name="Alm E.J."/>
        </authorList>
    </citation>
    <scope>NUCLEOTIDE SEQUENCE [LARGE SCALE GENOMIC DNA]</scope>
    <source>
        <strain evidence="7 8">BIOML-A1</strain>
    </source>
</reference>
<evidence type="ECO:0000256" key="2">
    <source>
        <dbReference type="ARBA" id="ARBA00022741"/>
    </source>
</evidence>
<dbReference type="InterPro" id="IPR006204">
    <property type="entry name" value="GHMP_kinase_N_dom"/>
</dbReference>
<keyword evidence="1" id="KW-0808">Transferase</keyword>
<evidence type="ECO:0000313" key="7">
    <source>
        <dbReference type="EMBL" id="MZL77785.1"/>
    </source>
</evidence>
<gene>
    <name evidence="7" type="ORF">GT718_10505</name>
</gene>
<evidence type="ECO:0000313" key="8">
    <source>
        <dbReference type="Proteomes" id="UP000452293"/>
    </source>
</evidence>
<dbReference type="SUPFAM" id="SSF55060">
    <property type="entry name" value="GHMP Kinase, C-terminal domain"/>
    <property type="match status" value="1"/>
</dbReference>
<feature type="domain" description="GHMP kinase N-terminal" evidence="5">
    <location>
        <begin position="780"/>
        <end position="853"/>
    </location>
</feature>
<dbReference type="InterPro" id="IPR012887">
    <property type="entry name" value="GDP_fucose_pyrophosphorylase"/>
</dbReference>
<protein>
    <submittedName>
        <fullName evidence="7">Bifunctional fucokinase/L-fucose-1-P-guanylyltransferase</fullName>
    </submittedName>
</protein>
<sequence length="1029" mass="115069">MRIAMNTEYRKLKNLFLRQSCQDAWEDYARSIRKVNFPRWDYVILTSSNEEQARSFRSQIADRLEQGVLPGWTKYFVLPDPEGKRVGSGGATLNVLRFLSEEEGLRGDFHNKRILVIHSGGDSKRVPQYSVCGKLFSPVPRELPDGRGSTLFDEFLISMAGVPARFKEGMLVLSGDVLLLFNPLQIDAQFRGAAAISMKSPVEVGVDHGVFLNDGSDHVKMFLHKQPAETLRRLGAVNGQDCVDLDTGAVLLDAEILETLFSLIADASGKKADPDKYESFVNEKARVSFYGDFLYPLAADSTFEQYQKEKPEGEFCTELFICREKIWKALSPFQMKLICLSPAEFIHFGTTRELRALMTEEVTDYEFLDWKKHVFTNDLNCQGALHTALIGPEADIEEGTYIEDTCLEGRTYVGRGAVVSGLSLKDVHIPANTVFHGVKLKDEITELYGGQTGRCVIRTYGVMDNPKKTLEERGSFLRGNLADFLSANGLELEDIWTGETHALWNAKLYPVCKTFQEAAQAGNLLVKMSEGLAEPRQIEGWKKQPRLSLEESFRYGNTENILSWKKDLEARILVAVFLGELKKGGHYIPALKIFGEKEIQERHYHLLMKEAEKADFSQKIRILYAVSRSMKFTKKCFDGKTYDVLEQECFSQIQKEIASQTQLTGNSGYTIAKEQVKVNLPVRVNWGGGWSDTPPYCNEHGGTVLNAAILLRGCEPIEVEIRKIPELHIELASTDTGAYGTAESAEEIQDCHNPYDPFALHKAAIIACGILPLEEKADLKKVLEKMGGGFYLSTCVKGVPKGSGLGTSSILAGACVKAFAEFLGESWDDSQIYDTVLNLEQIMSTGGGWQDQVGGLTPGIKFITSRPGIRQQLKVEKVEISEKTKQELQERFALIYTGQRRLARNLLREVVGNYIGGRKESLEALDEMQKVAALMKFALEKEDIDEFASLLNQHWEISKKLDAGSTNTCIDQIFSVCEDMIDGKFISGAGGGGFLQVILKKGVTQEMLHQRLREVFQDSGVDVWNVEFV</sequence>
<dbReference type="InterPro" id="IPR052203">
    <property type="entry name" value="GHMP_Kinase-Related"/>
</dbReference>
<feature type="domain" description="GDP-fucose pyrophosphorylase" evidence="6">
    <location>
        <begin position="109"/>
        <end position="514"/>
    </location>
</feature>
<organism evidence="7 8">
    <name type="scientific">Blautia massiliensis</name>
    <name type="common">ex Durand et al. 2017</name>
    <dbReference type="NCBI Taxonomy" id="1737424"/>
    <lineage>
        <taxon>Bacteria</taxon>
        <taxon>Bacillati</taxon>
        <taxon>Bacillota</taxon>
        <taxon>Clostridia</taxon>
        <taxon>Lachnospirales</taxon>
        <taxon>Lachnospiraceae</taxon>
        <taxon>Blautia</taxon>
    </lineage>
</organism>
<keyword evidence="8" id="KW-1185">Reference proteome</keyword>
<proteinExistence type="predicted"/>
<dbReference type="Gene3D" id="3.30.230.120">
    <property type="match status" value="1"/>
</dbReference>
<dbReference type="PANTHER" id="PTHR32463">
    <property type="entry name" value="L-FUCOSE KINASE"/>
    <property type="match status" value="1"/>
</dbReference>
<keyword evidence="2" id="KW-0547">Nucleotide-binding</keyword>
<comment type="caution">
    <text evidence="7">The sequence shown here is derived from an EMBL/GenBank/DDBJ whole genome shotgun (WGS) entry which is preliminary data.</text>
</comment>
<evidence type="ECO:0000256" key="1">
    <source>
        <dbReference type="ARBA" id="ARBA00022679"/>
    </source>
</evidence>
<accession>A0ABW9X450</accession>